<evidence type="ECO:0000256" key="6">
    <source>
        <dbReference type="ARBA" id="ARBA00023157"/>
    </source>
</evidence>
<reference evidence="12 13" key="1">
    <citation type="submission" date="2015-04" db="EMBL/GenBank/DDBJ databases">
        <authorList>
            <person name="Syromyatnikov M.Y."/>
            <person name="Popov V.N."/>
        </authorList>
    </citation>
    <scope>NUCLEOTIDE SEQUENCE [LARGE SCALE GENOMIC DNA]</scope>
</reference>
<dbReference type="CDD" id="cd02248">
    <property type="entry name" value="Peptidase_C1A"/>
    <property type="match status" value="1"/>
</dbReference>
<dbReference type="Pfam" id="PF08246">
    <property type="entry name" value="Inhibitor_I29"/>
    <property type="match status" value="1"/>
</dbReference>
<name>A0A1J1HKQ6_9DIPT</name>
<dbReference type="InterPro" id="IPR013201">
    <property type="entry name" value="Prot_inhib_I29"/>
</dbReference>
<keyword evidence="2" id="KW-0645">Protease</keyword>
<comment type="similarity">
    <text evidence="1">Belongs to the peptidase C1 family.</text>
</comment>
<dbReference type="Gene3D" id="3.90.70.10">
    <property type="entry name" value="Cysteine proteinases"/>
    <property type="match status" value="1"/>
</dbReference>
<feature type="signal peptide" evidence="9">
    <location>
        <begin position="1"/>
        <end position="19"/>
    </location>
</feature>
<protein>
    <recommendedName>
        <fullName evidence="8">cathepsin L</fullName>
        <ecNumber evidence="8">3.4.22.15</ecNumber>
    </recommendedName>
</protein>
<dbReference type="Proteomes" id="UP000183832">
    <property type="component" value="Unassembled WGS sequence"/>
</dbReference>
<evidence type="ECO:0000256" key="4">
    <source>
        <dbReference type="ARBA" id="ARBA00022807"/>
    </source>
</evidence>
<keyword evidence="3" id="KW-0378">Hydrolase</keyword>
<evidence type="ECO:0000313" key="12">
    <source>
        <dbReference type="EMBL" id="CRK87046.1"/>
    </source>
</evidence>
<dbReference type="SMART" id="SM00645">
    <property type="entry name" value="Pept_C1"/>
    <property type="match status" value="1"/>
</dbReference>
<comment type="catalytic activity">
    <reaction evidence="7">
        <text>Specificity close to that of papain. As compared to cathepsin B, cathepsin L exhibits higher activity toward protein substrates, but has little activity on Z-Arg-Arg-NHMec, and no peptidyl-dipeptidase activity.</text>
        <dbReference type="EC" id="3.4.22.15"/>
    </reaction>
</comment>
<dbReference type="PANTHER" id="PTHR12411">
    <property type="entry name" value="CYSTEINE PROTEASE FAMILY C1-RELATED"/>
    <property type="match status" value="1"/>
</dbReference>
<sequence length="369" mass="41362">MARRGILVCILISTTIASANFLKSLNLKSLAGEAENLIEIPTKVLAKFSTFEILKFNEFEKEYNKRYLNVEDKIRAITTFVNNLRDILDHNFLYETNLTSFRRDVWENSDLTTEDVNEKMNRFIKPIQTRELKNDDIDVVPPEKLDWVTQGLVGAVQNQGLCGSCWSFSAVGALEGQICKKLEKFVKLSEQNLIDCNRDDDAGNYGCSGGDMVTAYNYMLSTDESISLAENYPYKAGDAFDCITDIEKSKYEKISSFESIQPGDEELLKKFCAKFGPIGIAVDASLASFQSYKEGVYFDDNCSSSTINHAVLLVGYGSDQKTGKDFWLVKNSYGEKWGEDGYIRMARNSNNHCGITEFGVVPIAADADL</sequence>
<dbReference type="PROSITE" id="PS00639">
    <property type="entry name" value="THIOL_PROTEASE_HIS"/>
    <property type="match status" value="1"/>
</dbReference>
<keyword evidence="4" id="KW-0788">Thiol protease</keyword>
<evidence type="ECO:0000256" key="1">
    <source>
        <dbReference type="ARBA" id="ARBA00008455"/>
    </source>
</evidence>
<dbReference type="InterPro" id="IPR000169">
    <property type="entry name" value="Pept_cys_AS"/>
</dbReference>
<evidence type="ECO:0000259" key="11">
    <source>
        <dbReference type="SMART" id="SM00848"/>
    </source>
</evidence>
<evidence type="ECO:0000256" key="7">
    <source>
        <dbReference type="ARBA" id="ARBA00036319"/>
    </source>
</evidence>
<dbReference type="EMBL" id="CVRI01000003">
    <property type="protein sequence ID" value="CRK87046.1"/>
    <property type="molecule type" value="Genomic_DNA"/>
</dbReference>
<evidence type="ECO:0000256" key="3">
    <source>
        <dbReference type="ARBA" id="ARBA00022801"/>
    </source>
</evidence>
<dbReference type="InterPro" id="IPR038765">
    <property type="entry name" value="Papain-like_cys_pep_sf"/>
</dbReference>
<evidence type="ECO:0000256" key="8">
    <source>
        <dbReference type="ARBA" id="ARBA00038911"/>
    </source>
</evidence>
<keyword evidence="6" id="KW-1015">Disulfide bond</keyword>
<evidence type="ECO:0000256" key="5">
    <source>
        <dbReference type="ARBA" id="ARBA00023145"/>
    </source>
</evidence>
<dbReference type="STRING" id="568069.A0A1J1HKQ6"/>
<keyword evidence="5" id="KW-0865">Zymogen</keyword>
<accession>A0A1J1HKQ6</accession>
<dbReference type="InterPro" id="IPR025660">
    <property type="entry name" value="Pept_his_AS"/>
</dbReference>
<evidence type="ECO:0000256" key="2">
    <source>
        <dbReference type="ARBA" id="ARBA00022670"/>
    </source>
</evidence>
<dbReference type="OrthoDB" id="10253408at2759"/>
<evidence type="ECO:0000313" key="13">
    <source>
        <dbReference type="Proteomes" id="UP000183832"/>
    </source>
</evidence>
<dbReference type="GO" id="GO:0006508">
    <property type="term" value="P:proteolysis"/>
    <property type="evidence" value="ECO:0007669"/>
    <property type="project" value="UniProtKB-KW"/>
</dbReference>
<proteinExistence type="inferred from homology"/>
<keyword evidence="13" id="KW-1185">Reference proteome</keyword>
<dbReference type="PRINTS" id="PR00705">
    <property type="entry name" value="PAPAIN"/>
</dbReference>
<evidence type="ECO:0000256" key="9">
    <source>
        <dbReference type="SAM" id="SignalP"/>
    </source>
</evidence>
<evidence type="ECO:0000259" key="10">
    <source>
        <dbReference type="SMART" id="SM00645"/>
    </source>
</evidence>
<feature type="chain" id="PRO_5018627878" description="cathepsin L" evidence="9">
    <location>
        <begin position="20"/>
        <end position="369"/>
    </location>
</feature>
<feature type="domain" description="Cathepsin propeptide inhibitor" evidence="11">
    <location>
        <begin position="56"/>
        <end position="116"/>
    </location>
</feature>
<dbReference type="Pfam" id="PF00112">
    <property type="entry name" value="Peptidase_C1"/>
    <property type="match status" value="1"/>
</dbReference>
<dbReference type="InterPro" id="IPR000668">
    <property type="entry name" value="Peptidase_C1A_C"/>
</dbReference>
<dbReference type="FunFam" id="3.90.70.10:FF:000006">
    <property type="entry name" value="Cathepsin S"/>
    <property type="match status" value="1"/>
</dbReference>
<dbReference type="InterPro" id="IPR039417">
    <property type="entry name" value="Peptidase_C1A_papain-like"/>
</dbReference>
<dbReference type="GO" id="GO:0004197">
    <property type="term" value="F:cysteine-type endopeptidase activity"/>
    <property type="evidence" value="ECO:0007669"/>
    <property type="project" value="UniProtKB-EC"/>
</dbReference>
<dbReference type="PROSITE" id="PS00139">
    <property type="entry name" value="THIOL_PROTEASE_CYS"/>
    <property type="match status" value="1"/>
</dbReference>
<gene>
    <name evidence="12" type="primary">similar to Cathepsin K</name>
    <name evidence="12" type="ORF">CLUMA_CG000822</name>
</gene>
<dbReference type="InterPro" id="IPR013128">
    <property type="entry name" value="Peptidase_C1A"/>
</dbReference>
<feature type="domain" description="Peptidase C1A papain C-terminal" evidence="10">
    <location>
        <begin position="141"/>
        <end position="363"/>
    </location>
</feature>
<dbReference type="SUPFAM" id="SSF54001">
    <property type="entry name" value="Cysteine proteinases"/>
    <property type="match status" value="1"/>
</dbReference>
<dbReference type="EC" id="3.4.22.15" evidence="8"/>
<organism evidence="12 13">
    <name type="scientific">Clunio marinus</name>
    <dbReference type="NCBI Taxonomy" id="568069"/>
    <lineage>
        <taxon>Eukaryota</taxon>
        <taxon>Metazoa</taxon>
        <taxon>Ecdysozoa</taxon>
        <taxon>Arthropoda</taxon>
        <taxon>Hexapoda</taxon>
        <taxon>Insecta</taxon>
        <taxon>Pterygota</taxon>
        <taxon>Neoptera</taxon>
        <taxon>Endopterygota</taxon>
        <taxon>Diptera</taxon>
        <taxon>Nematocera</taxon>
        <taxon>Chironomoidea</taxon>
        <taxon>Chironomidae</taxon>
        <taxon>Clunio</taxon>
    </lineage>
</organism>
<dbReference type="SMART" id="SM00848">
    <property type="entry name" value="Inhibitor_I29"/>
    <property type="match status" value="1"/>
</dbReference>
<dbReference type="AlphaFoldDB" id="A0A1J1HKQ6"/>
<keyword evidence="9" id="KW-0732">Signal</keyword>